<reference evidence="2 3" key="1">
    <citation type="submission" date="2024-09" db="EMBL/GenBank/DDBJ databases">
        <authorList>
            <person name="Sun Q."/>
            <person name="Mori K."/>
        </authorList>
    </citation>
    <scope>NUCLEOTIDE SEQUENCE [LARGE SCALE GENOMIC DNA]</scope>
    <source>
        <strain evidence="2 3">CCM 8543</strain>
    </source>
</reference>
<keyword evidence="1" id="KW-0812">Transmembrane</keyword>
<dbReference type="EMBL" id="JBHLXD010000012">
    <property type="protein sequence ID" value="MFC0208538.1"/>
    <property type="molecule type" value="Genomic_DNA"/>
</dbReference>
<dbReference type="RefSeq" id="WP_261521258.1">
    <property type="nucleotide sequence ID" value="NZ_JAODNW010000017.1"/>
</dbReference>
<feature type="transmembrane region" description="Helical" evidence="1">
    <location>
        <begin position="22"/>
        <end position="44"/>
    </location>
</feature>
<organism evidence="2 3">
    <name type="scientific">Chelativorans intermedius</name>
    <dbReference type="NCBI Taxonomy" id="515947"/>
    <lineage>
        <taxon>Bacteria</taxon>
        <taxon>Pseudomonadati</taxon>
        <taxon>Pseudomonadota</taxon>
        <taxon>Alphaproteobacteria</taxon>
        <taxon>Hyphomicrobiales</taxon>
        <taxon>Phyllobacteriaceae</taxon>
        <taxon>Chelativorans</taxon>
    </lineage>
</organism>
<dbReference type="Proteomes" id="UP001589755">
    <property type="component" value="Unassembled WGS sequence"/>
</dbReference>
<feature type="transmembrane region" description="Helical" evidence="1">
    <location>
        <begin position="65"/>
        <end position="85"/>
    </location>
</feature>
<keyword evidence="1" id="KW-1133">Transmembrane helix</keyword>
<evidence type="ECO:0000313" key="3">
    <source>
        <dbReference type="Proteomes" id="UP001589755"/>
    </source>
</evidence>
<evidence type="ECO:0000313" key="2">
    <source>
        <dbReference type="EMBL" id="MFC0208538.1"/>
    </source>
</evidence>
<sequence>MPVEWLQALGDWPVAALLRRSLYVYPLVNAAHILALALLIGAILPADLRILGLFPRLAAAPFLRAMAAVSAFGLLLAAVTGFLLFSVQPLEYAANPAFLAKVSLVALGTANALAVRCSAGWRQATTEGEIGAGLKLGAAFSLSIWLAALLAGR</sequence>
<feature type="transmembrane region" description="Helical" evidence="1">
    <location>
        <begin position="97"/>
        <end position="118"/>
    </location>
</feature>
<accession>A0ABV6D7A2</accession>
<feature type="transmembrane region" description="Helical" evidence="1">
    <location>
        <begin position="130"/>
        <end position="151"/>
    </location>
</feature>
<protein>
    <submittedName>
        <fullName evidence="2">DUF2214 domain-containing protein</fullName>
    </submittedName>
</protein>
<comment type="caution">
    <text evidence="2">The sequence shown here is derived from an EMBL/GenBank/DDBJ whole genome shotgun (WGS) entry which is preliminary data.</text>
</comment>
<gene>
    <name evidence="2" type="ORF">ACFFJ2_09020</name>
</gene>
<proteinExistence type="predicted"/>
<name>A0ABV6D7A2_9HYPH</name>
<keyword evidence="1" id="KW-0472">Membrane</keyword>
<keyword evidence="3" id="KW-1185">Reference proteome</keyword>
<evidence type="ECO:0000256" key="1">
    <source>
        <dbReference type="SAM" id="Phobius"/>
    </source>
</evidence>